<dbReference type="AlphaFoldDB" id="A0A7X2NHR8"/>
<dbReference type="CDD" id="cd03214">
    <property type="entry name" value="ABC_Iron-Siderophores_B12_Hemin"/>
    <property type="match status" value="1"/>
</dbReference>
<keyword evidence="6 11" id="KW-0067">ATP-binding</keyword>
<evidence type="ECO:0000256" key="5">
    <source>
        <dbReference type="ARBA" id="ARBA00022741"/>
    </source>
</evidence>
<proteinExistence type="predicted"/>
<evidence type="ECO:0000256" key="4">
    <source>
        <dbReference type="ARBA" id="ARBA00022496"/>
    </source>
</evidence>
<dbReference type="PANTHER" id="PTHR42771">
    <property type="entry name" value="IRON(3+)-HYDROXAMATE IMPORT ATP-BINDING PROTEIN FHUC"/>
    <property type="match status" value="1"/>
</dbReference>
<organism evidence="11 12">
    <name type="scientific">Clostridium porci</name>
    <dbReference type="NCBI Taxonomy" id="2605778"/>
    <lineage>
        <taxon>Bacteria</taxon>
        <taxon>Bacillati</taxon>
        <taxon>Bacillota</taxon>
        <taxon>Clostridia</taxon>
        <taxon>Eubacteriales</taxon>
        <taxon>Clostridiaceae</taxon>
        <taxon>Clostridium</taxon>
    </lineage>
</organism>
<dbReference type="GO" id="GO:0006826">
    <property type="term" value="P:iron ion transport"/>
    <property type="evidence" value="ECO:0007669"/>
    <property type="project" value="UniProtKB-KW"/>
</dbReference>
<protein>
    <submittedName>
        <fullName evidence="11">ABC transporter ATP-binding protein</fullName>
    </submittedName>
</protein>
<dbReference type="SMART" id="SM00382">
    <property type="entry name" value="AAA"/>
    <property type="match status" value="1"/>
</dbReference>
<evidence type="ECO:0000256" key="9">
    <source>
        <dbReference type="ARBA" id="ARBA00023136"/>
    </source>
</evidence>
<reference evidence="11 12" key="1">
    <citation type="submission" date="2019-08" db="EMBL/GenBank/DDBJ databases">
        <title>In-depth cultivation of the pig gut microbiome towards novel bacterial diversity and tailored functional studies.</title>
        <authorList>
            <person name="Wylensek D."/>
            <person name="Hitch T.C.A."/>
            <person name="Clavel T."/>
        </authorList>
    </citation>
    <scope>NUCLEOTIDE SEQUENCE [LARGE SCALE GENOMIC DNA]</scope>
    <source>
        <strain evidence="11 12">WCA-389-WT-23D1</strain>
    </source>
</reference>
<dbReference type="RefSeq" id="WP_154470482.1">
    <property type="nucleotide sequence ID" value="NZ_VUMD01000001.1"/>
</dbReference>
<dbReference type="PROSITE" id="PS00211">
    <property type="entry name" value="ABC_TRANSPORTER_1"/>
    <property type="match status" value="1"/>
</dbReference>
<dbReference type="InterPro" id="IPR003439">
    <property type="entry name" value="ABC_transporter-like_ATP-bd"/>
</dbReference>
<dbReference type="InterPro" id="IPR017871">
    <property type="entry name" value="ABC_transporter-like_CS"/>
</dbReference>
<evidence type="ECO:0000256" key="6">
    <source>
        <dbReference type="ARBA" id="ARBA00022840"/>
    </source>
</evidence>
<keyword evidence="5" id="KW-0547">Nucleotide-binding</keyword>
<dbReference type="InterPro" id="IPR027417">
    <property type="entry name" value="P-loop_NTPase"/>
</dbReference>
<dbReference type="InterPro" id="IPR051535">
    <property type="entry name" value="Siderophore_ABC-ATPase"/>
</dbReference>
<dbReference type="InterPro" id="IPR003593">
    <property type="entry name" value="AAA+_ATPase"/>
</dbReference>
<evidence type="ECO:0000256" key="7">
    <source>
        <dbReference type="ARBA" id="ARBA00023004"/>
    </source>
</evidence>
<dbReference type="Pfam" id="PF00005">
    <property type="entry name" value="ABC_tran"/>
    <property type="match status" value="1"/>
</dbReference>
<dbReference type="PROSITE" id="PS50893">
    <property type="entry name" value="ABC_TRANSPORTER_2"/>
    <property type="match status" value="1"/>
</dbReference>
<dbReference type="EMBL" id="VUMD01000001">
    <property type="protein sequence ID" value="MSS35054.1"/>
    <property type="molecule type" value="Genomic_DNA"/>
</dbReference>
<dbReference type="Proteomes" id="UP000429958">
    <property type="component" value="Unassembled WGS sequence"/>
</dbReference>
<dbReference type="GO" id="GO:0005524">
    <property type="term" value="F:ATP binding"/>
    <property type="evidence" value="ECO:0007669"/>
    <property type="project" value="UniProtKB-KW"/>
</dbReference>
<evidence type="ECO:0000313" key="11">
    <source>
        <dbReference type="EMBL" id="MSS35054.1"/>
    </source>
</evidence>
<evidence type="ECO:0000313" key="12">
    <source>
        <dbReference type="Proteomes" id="UP000429958"/>
    </source>
</evidence>
<keyword evidence="7" id="KW-0408">Iron</keyword>
<accession>A0A7X2NHR8</accession>
<feature type="domain" description="ABC transporter" evidence="10">
    <location>
        <begin position="5"/>
        <end position="241"/>
    </location>
</feature>
<dbReference type="Gene3D" id="3.40.50.300">
    <property type="entry name" value="P-loop containing nucleotide triphosphate hydrolases"/>
    <property type="match status" value="1"/>
</dbReference>
<evidence type="ECO:0000256" key="8">
    <source>
        <dbReference type="ARBA" id="ARBA00023065"/>
    </source>
</evidence>
<dbReference type="PANTHER" id="PTHR42771:SF4">
    <property type="entry name" value="IRON(3+)-HYDROXAMATE IMPORT ATP-BINDING PROTEIN FHUC"/>
    <property type="match status" value="1"/>
</dbReference>
<keyword evidence="3" id="KW-1003">Cell membrane</keyword>
<evidence type="ECO:0000256" key="1">
    <source>
        <dbReference type="ARBA" id="ARBA00004202"/>
    </source>
</evidence>
<keyword evidence="2" id="KW-0813">Transport</keyword>
<name>A0A7X2NHR8_9CLOT</name>
<dbReference type="SUPFAM" id="SSF52540">
    <property type="entry name" value="P-loop containing nucleoside triphosphate hydrolases"/>
    <property type="match status" value="1"/>
</dbReference>
<evidence type="ECO:0000256" key="3">
    <source>
        <dbReference type="ARBA" id="ARBA00022475"/>
    </source>
</evidence>
<dbReference type="FunFam" id="3.40.50.300:FF:000134">
    <property type="entry name" value="Iron-enterobactin ABC transporter ATP-binding protein"/>
    <property type="match status" value="1"/>
</dbReference>
<comment type="subcellular location">
    <subcellularLocation>
        <location evidence="1">Cell membrane</location>
        <topology evidence="1">Peripheral membrane protein</topology>
    </subcellularLocation>
</comment>
<keyword evidence="4" id="KW-0410">Iron transport</keyword>
<evidence type="ECO:0000256" key="2">
    <source>
        <dbReference type="ARBA" id="ARBA00022448"/>
    </source>
</evidence>
<dbReference type="GO" id="GO:0005886">
    <property type="term" value="C:plasma membrane"/>
    <property type="evidence" value="ECO:0007669"/>
    <property type="project" value="UniProtKB-SubCell"/>
</dbReference>
<keyword evidence="9" id="KW-0472">Membrane</keyword>
<gene>
    <name evidence="11" type="ORF">FYJ39_00290</name>
</gene>
<dbReference type="GO" id="GO:0016887">
    <property type="term" value="F:ATP hydrolysis activity"/>
    <property type="evidence" value="ECO:0007669"/>
    <property type="project" value="InterPro"/>
</dbReference>
<evidence type="ECO:0000259" key="10">
    <source>
        <dbReference type="PROSITE" id="PS50893"/>
    </source>
</evidence>
<comment type="caution">
    <text evidence="11">The sequence shown here is derived from an EMBL/GenBank/DDBJ whole genome shotgun (WGS) entry which is preliminary data.</text>
</comment>
<sequence>MQSRMQAKGLSAGYNGKKVFRELNLDVPEGKITTLIGSNGSGKSTILKTLCRILSPDSGYVYLDGEAIHKMPAKTVAQKLALLPQGAHPPSGITVNDLVEYGRFPYRSSLGGLSMQDREIVEWALASTNMTELSYREMDQLSGGQQQRAWIAMALAQKTELLFLDEPTTYLDISHQLDILYLLRKLNQESGVTVVMILHDLNHAIMFSDYLVAIKNGMLYASGTPAEIITPQTLREVFDVESEVINHPILNVPVCLPYRTTEHTETAPPLLCSPIC</sequence>
<keyword evidence="8" id="KW-0406">Ion transport</keyword>
<keyword evidence="12" id="KW-1185">Reference proteome</keyword>